<protein>
    <recommendedName>
        <fullName evidence="12">DNA polymerase III subunit gamma/tau</fullName>
        <ecNumber evidence="12">2.7.7.7</ecNumber>
    </recommendedName>
</protein>
<dbReference type="Pfam" id="PF13177">
    <property type="entry name" value="DNA_pol3_delta2"/>
    <property type="match status" value="1"/>
</dbReference>
<dbReference type="InterPro" id="IPR001270">
    <property type="entry name" value="ClpA/B"/>
</dbReference>
<keyword evidence="5" id="KW-0479">Metal-binding</keyword>
<dbReference type="PRINTS" id="PR00300">
    <property type="entry name" value="CLPPROTEASEA"/>
</dbReference>
<comment type="function">
    <text evidence="12">DNA polymerase III is a complex, multichain enzyme responsible for most of the replicative synthesis in bacteria. This DNA polymerase also exhibits 3' to 5' exonuclease activity.</text>
</comment>
<dbReference type="InterPro" id="IPR038249">
    <property type="entry name" value="PolIII_tau_V_sf"/>
</dbReference>
<keyword evidence="3 12" id="KW-0548">Nucleotidyltransferase</keyword>
<dbReference type="AlphaFoldDB" id="A0A5T4MT73"/>
<evidence type="ECO:0000256" key="2">
    <source>
        <dbReference type="ARBA" id="ARBA00022679"/>
    </source>
</evidence>
<evidence type="ECO:0000256" key="3">
    <source>
        <dbReference type="ARBA" id="ARBA00022695"/>
    </source>
</evidence>
<dbReference type="InterPro" id="IPR022754">
    <property type="entry name" value="DNA_pol_III_gamma-3"/>
</dbReference>
<evidence type="ECO:0000259" key="13">
    <source>
        <dbReference type="SMART" id="SM00382"/>
    </source>
</evidence>
<dbReference type="GO" id="GO:0006261">
    <property type="term" value="P:DNA-templated DNA replication"/>
    <property type="evidence" value="ECO:0007669"/>
    <property type="project" value="TreeGrafter"/>
</dbReference>
<dbReference type="RefSeq" id="WP_023194515.1">
    <property type="nucleotide sequence ID" value="NZ_JABYPI010000003.1"/>
</dbReference>
<comment type="catalytic activity">
    <reaction evidence="11 12">
        <text>DNA(n) + a 2'-deoxyribonucleoside 5'-triphosphate = DNA(n+1) + diphosphate</text>
        <dbReference type="Rhea" id="RHEA:22508"/>
        <dbReference type="Rhea" id="RHEA-COMP:17339"/>
        <dbReference type="Rhea" id="RHEA-COMP:17340"/>
        <dbReference type="ChEBI" id="CHEBI:33019"/>
        <dbReference type="ChEBI" id="CHEBI:61560"/>
        <dbReference type="ChEBI" id="CHEBI:173112"/>
        <dbReference type="EC" id="2.7.7.7"/>
    </reaction>
</comment>
<evidence type="ECO:0000256" key="5">
    <source>
        <dbReference type="ARBA" id="ARBA00022723"/>
    </source>
</evidence>
<dbReference type="EC" id="2.7.7.7" evidence="12"/>
<dbReference type="EMBL" id="AAMGUO010000004">
    <property type="protein sequence ID" value="EDH2139177.1"/>
    <property type="molecule type" value="Genomic_DNA"/>
</dbReference>
<dbReference type="GO" id="GO:0009360">
    <property type="term" value="C:DNA polymerase III complex"/>
    <property type="evidence" value="ECO:0007669"/>
    <property type="project" value="InterPro"/>
</dbReference>
<dbReference type="NCBIfam" id="NF004046">
    <property type="entry name" value="PRK05563.1"/>
    <property type="match status" value="1"/>
</dbReference>
<dbReference type="Gene3D" id="1.20.272.10">
    <property type="match status" value="1"/>
</dbReference>
<evidence type="ECO:0000256" key="10">
    <source>
        <dbReference type="ARBA" id="ARBA00022932"/>
    </source>
</evidence>
<dbReference type="CDD" id="cd00009">
    <property type="entry name" value="AAA"/>
    <property type="match status" value="1"/>
</dbReference>
<evidence type="ECO:0000256" key="6">
    <source>
        <dbReference type="ARBA" id="ARBA00022741"/>
    </source>
</evidence>
<dbReference type="GO" id="GO:0003887">
    <property type="term" value="F:DNA-directed DNA polymerase activity"/>
    <property type="evidence" value="ECO:0007669"/>
    <property type="project" value="UniProtKB-KW"/>
</dbReference>
<gene>
    <name evidence="12" type="primary">dnaX</name>
    <name evidence="16" type="ORF">B5C82_23365</name>
    <name evidence="14" type="ORF">DLZ32_08360</name>
    <name evidence="17" type="ORF">GC556_04850</name>
    <name evidence="15" type="ORF">VL99_12640</name>
</gene>
<dbReference type="InterPro" id="IPR008921">
    <property type="entry name" value="DNA_pol3_clamp-load_cplx_C"/>
</dbReference>
<dbReference type="Pfam" id="PF12169">
    <property type="entry name" value="DNA_pol3_gamma3"/>
    <property type="match status" value="1"/>
</dbReference>
<evidence type="ECO:0000313" key="14">
    <source>
        <dbReference type="EMBL" id="EAM9111697.1"/>
    </source>
</evidence>
<evidence type="ECO:0000256" key="1">
    <source>
        <dbReference type="ARBA" id="ARBA00006360"/>
    </source>
</evidence>
<dbReference type="FunFam" id="1.10.8.60:FF:000013">
    <property type="entry name" value="DNA polymerase III subunit gamma/tau"/>
    <property type="match status" value="1"/>
</dbReference>
<evidence type="ECO:0000256" key="11">
    <source>
        <dbReference type="ARBA" id="ARBA00049244"/>
    </source>
</evidence>
<dbReference type="NCBIfam" id="TIGR02397">
    <property type="entry name" value="dnaX_nterm"/>
    <property type="match status" value="1"/>
</dbReference>
<keyword evidence="6 12" id="KW-0547">Nucleotide-binding</keyword>
<dbReference type="NCBIfam" id="NF005942">
    <property type="entry name" value="PRK07994.1"/>
    <property type="match status" value="1"/>
</dbReference>
<evidence type="ECO:0000256" key="12">
    <source>
        <dbReference type="RuleBase" id="RU364063"/>
    </source>
</evidence>
<dbReference type="InterPro" id="IPR003593">
    <property type="entry name" value="AAA+_ATPase"/>
</dbReference>
<dbReference type="GO" id="GO:0075523">
    <property type="term" value="P:viral translational frameshifting"/>
    <property type="evidence" value="ECO:0007669"/>
    <property type="project" value="UniProtKB-KW"/>
</dbReference>
<evidence type="ECO:0000256" key="7">
    <source>
        <dbReference type="ARBA" id="ARBA00022758"/>
    </source>
</evidence>
<keyword evidence="4 12" id="KW-0235">DNA replication</keyword>
<keyword evidence="7" id="KW-0688">Ribosomal frameshifting</keyword>
<dbReference type="EMBL" id="AACWLH010000009">
    <property type="protein sequence ID" value="EAM9111697.1"/>
    <property type="molecule type" value="Genomic_DNA"/>
</dbReference>
<comment type="subunit">
    <text evidence="12">DNA polymerase III contains a core (composed of alpha, epsilon and theta chains) that associates with a tau subunit. This core dimerizes to form the POLIII' complex. PolIII' associates with the gamma complex (composed of gamma, delta, delta', psi and chi chains) and with the beta chain to form the complete DNA polymerase III complex.</text>
</comment>
<dbReference type="FunFam" id="1.20.272.10:FF:000003">
    <property type="entry name" value="DNA polymerase III subunit gamma/tau"/>
    <property type="match status" value="1"/>
</dbReference>
<dbReference type="InterPro" id="IPR022001">
    <property type="entry name" value="DNA_pol3_tau_IV"/>
</dbReference>
<dbReference type="SUPFAM" id="SSF52540">
    <property type="entry name" value="P-loop containing nucleoside triphosphate hydrolases"/>
    <property type="match status" value="1"/>
</dbReference>
<dbReference type="Gene3D" id="3.30.300.150">
    <property type="entry name" value="DNA polymerase III, tau subunit, domain V"/>
    <property type="match status" value="1"/>
</dbReference>
<evidence type="ECO:0000313" key="16">
    <source>
        <dbReference type="EMBL" id="EBL7644513.1"/>
    </source>
</evidence>
<dbReference type="FunFam" id="3.30.300.150:FF:000001">
    <property type="entry name" value="DNA polymerase III subunit gamma/tau"/>
    <property type="match status" value="1"/>
</dbReference>
<dbReference type="FunFam" id="3.40.50.300:FF:000014">
    <property type="entry name" value="DNA polymerase III subunit gamma/tau"/>
    <property type="match status" value="1"/>
</dbReference>
<dbReference type="Gene3D" id="3.40.50.300">
    <property type="entry name" value="P-loop containing nucleotide triphosphate hydrolases"/>
    <property type="match status" value="1"/>
</dbReference>
<evidence type="ECO:0000256" key="9">
    <source>
        <dbReference type="ARBA" id="ARBA00022840"/>
    </source>
</evidence>
<dbReference type="CDD" id="cd18137">
    <property type="entry name" value="HLD_clamp_pol_III_gamma_tau"/>
    <property type="match status" value="1"/>
</dbReference>
<dbReference type="GO" id="GO:0003677">
    <property type="term" value="F:DNA binding"/>
    <property type="evidence" value="ECO:0007669"/>
    <property type="project" value="InterPro"/>
</dbReference>
<keyword evidence="2 12" id="KW-0808">Transferase</keyword>
<dbReference type="InterPro" id="IPR050238">
    <property type="entry name" value="DNA_Rep/Repair_Clamp_Loader"/>
</dbReference>
<sequence>MSYQVLARKWRPQTFADVVGQEHVLTALANGLSLGRIHHAYLFSGTRGVGKTSIARLLAKGLNCETGITATPCGVCDNCREIEQGRFVDLIEIDAASRTKVEDTRDLLDNVQYAPARGRFKVYLIDEVHMLSRHSFNALLKTLEEPPAHVKFLLATTDPQKLPVTILSRCLQFHLKALDVEQIRHQLEHILNEEHIAHEPRALQLLSRAADGSLRDALSLTDQAIASGDGQVSTQAVSAMLGTLDDDQALSLVEAVVDANGERVMSLINEAAARGIEWEALLVEMLSLLHRIAMVQLSPAALGSDMAAIEQRMRELARTVPPGDLQLYYQTLLIGRKELPWAPDRRMGVEMTLLRALAFHPRMPLPEPETPRQSFAPVAPTAVMTPPQVQQPSAPAPLPASTSQVLAARNQLQRAQGVTKTKKSEPAAASRARPVNNSALERLASVSERVQARPAPSALETAPVKKEAYRWKATTPVVQTKEVVATPKALKKALEHEKTPELAAKLAAEAIERDPWAAQVSQLSLPKLVEQVALNAWKEQNGNAVCLHLRSTQRHLNSSGAQQKLAQALSDLTGTTVELTIVEDDNPAVRTPLEWRQAIYEEKLAQARESIIADNNIQTLRRFFDAELDEESIRPI</sequence>
<dbReference type="InterPro" id="IPR012763">
    <property type="entry name" value="DNA_pol_III_sug/sutau_N"/>
</dbReference>
<dbReference type="InterPro" id="IPR021029">
    <property type="entry name" value="DNA_pol_III_tau_dom-5"/>
</dbReference>
<dbReference type="EMBL" id="AAGADD010000023">
    <property type="protein sequence ID" value="EBL7644513.1"/>
    <property type="molecule type" value="Genomic_DNA"/>
</dbReference>
<evidence type="ECO:0000256" key="4">
    <source>
        <dbReference type="ARBA" id="ARBA00022705"/>
    </source>
</evidence>
<dbReference type="InterPro" id="IPR045085">
    <property type="entry name" value="HLD_clamp_pol_III_gamma_tau"/>
</dbReference>
<dbReference type="GO" id="GO:0005524">
    <property type="term" value="F:ATP binding"/>
    <property type="evidence" value="ECO:0007669"/>
    <property type="project" value="UniProtKB-KW"/>
</dbReference>
<dbReference type="InterPro" id="IPR027417">
    <property type="entry name" value="P-loop_NTPase"/>
</dbReference>
<dbReference type="Pfam" id="PF12170">
    <property type="entry name" value="DNA_pol3_tau_5"/>
    <property type="match status" value="1"/>
</dbReference>
<dbReference type="GO" id="GO:0046872">
    <property type="term" value="F:metal ion binding"/>
    <property type="evidence" value="ECO:0007669"/>
    <property type="project" value="UniProtKB-KW"/>
</dbReference>
<accession>A0A5T4MT73</accession>
<keyword evidence="8" id="KW-0862">Zinc</keyword>
<dbReference type="Pfam" id="PF22608">
    <property type="entry name" value="DNAX_ATPase_lid"/>
    <property type="match status" value="1"/>
</dbReference>
<evidence type="ECO:0000313" key="15">
    <source>
        <dbReference type="EMBL" id="EAW1272521.1"/>
    </source>
</evidence>
<dbReference type="SUPFAM" id="SSF48019">
    <property type="entry name" value="post-AAA+ oligomerization domain-like"/>
    <property type="match status" value="1"/>
</dbReference>
<keyword evidence="10 12" id="KW-0239">DNA-directed DNA polymerase</keyword>
<organism evidence="16">
    <name type="scientific">Salmonella enterica</name>
    <name type="common">Salmonella choleraesuis</name>
    <dbReference type="NCBI Taxonomy" id="28901"/>
    <lineage>
        <taxon>Bacteria</taxon>
        <taxon>Pseudomonadati</taxon>
        <taxon>Pseudomonadota</taxon>
        <taxon>Gammaproteobacteria</taxon>
        <taxon>Enterobacterales</taxon>
        <taxon>Enterobacteriaceae</taxon>
        <taxon>Salmonella</taxon>
    </lineage>
</organism>
<dbReference type="PANTHER" id="PTHR11669:SF0">
    <property type="entry name" value="PROTEIN STICHEL-LIKE 2"/>
    <property type="match status" value="1"/>
</dbReference>
<reference evidence="14" key="1">
    <citation type="submission" date="2018-06" db="EMBL/GenBank/DDBJ databases">
        <authorList>
            <consortium name="GenomeTrakr network: Whole genome sequencing for foodborne pathogen traceback"/>
        </authorList>
    </citation>
    <scope>NUCLEOTIDE SEQUENCE</scope>
    <source>
        <strain evidence="15">CFSAN029662</strain>
        <strain evidence="14">CFSAN081801</strain>
    </source>
</reference>
<comment type="similarity">
    <text evidence="1 12">Belongs to the DnaX/STICHEL family.</text>
</comment>
<keyword evidence="9 12" id="KW-0067">ATP-binding</keyword>
<evidence type="ECO:0000256" key="8">
    <source>
        <dbReference type="ARBA" id="ARBA00022833"/>
    </source>
</evidence>
<dbReference type="Pfam" id="PF12168">
    <property type="entry name" value="DNA_pol3_tau_4"/>
    <property type="match status" value="1"/>
</dbReference>
<reference evidence="16" key="2">
    <citation type="submission" date="2018-07" db="EMBL/GenBank/DDBJ databases">
        <authorList>
            <consortium name="PulseNet: The National Subtyping Network for Foodborne Disease Surveillance"/>
            <person name="Tarr C.L."/>
            <person name="Trees E."/>
            <person name="Katz L.S."/>
            <person name="Carleton-Romer H.A."/>
            <person name="Stroika S."/>
            <person name="Kucerova Z."/>
            <person name="Roache K.F."/>
            <person name="Sabol A.L."/>
            <person name="Besser J."/>
            <person name="Gerner-Smidt P."/>
        </authorList>
    </citation>
    <scope>NUCLEOTIDE SEQUENCE</scope>
    <source>
        <strain evidence="16">PNUSAS009496</strain>
        <strain evidence="17">PNUSAS080054</strain>
    </source>
</reference>
<name>A0A5T4MT73_SALER</name>
<dbReference type="SMART" id="SM00382">
    <property type="entry name" value="AAA"/>
    <property type="match status" value="1"/>
</dbReference>
<dbReference type="Gene3D" id="1.10.8.60">
    <property type="match status" value="1"/>
</dbReference>
<proteinExistence type="inferred from homology"/>
<dbReference type="PANTHER" id="PTHR11669">
    <property type="entry name" value="REPLICATION FACTOR C / DNA POLYMERASE III GAMMA-TAU SUBUNIT"/>
    <property type="match status" value="1"/>
</dbReference>
<evidence type="ECO:0000313" key="17">
    <source>
        <dbReference type="EMBL" id="EDH2139177.1"/>
    </source>
</evidence>
<comment type="caution">
    <text evidence="16">The sequence shown here is derived from an EMBL/GenBank/DDBJ whole genome shotgun (WGS) entry which is preliminary data.</text>
</comment>
<dbReference type="EMBL" id="AAEAIU010000006">
    <property type="protein sequence ID" value="EAW1272521.1"/>
    <property type="molecule type" value="Genomic_DNA"/>
</dbReference>
<feature type="domain" description="AAA+ ATPase" evidence="13">
    <location>
        <begin position="37"/>
        <end position="178"/>
    </location>
</feature>